<dbReference type="PANTHER" id="PTHR43736">
    <property type="entry name" value="ADP-RIBOSE PYROPHOSPHATASE"/>
    <property type="match status" value="1"/>
</dbReference>
<comment type="similarity">
    <text evidence="1 3">Belongs to the Nudix hydrolase family.</text>
</comment>
<dbReference type="PROSITE" id="PS00893">
    <property type="entry name" value="NUDIX_BOX"/>
    <property type="match status" value="1"/>
</dbReference>
<dbReference type="InterPro" id="IPR015797">
    <property type="entry name" value="NUDIX_hydrolase-like_dom_sf"/>
</dbReference>
<dbReference type="EMBL" id="JBHSOF010000059">
    <property type="protein sequence ID" value="MFC5667507.1"/>
    <property type="molecule type" value="Genomic_DNA"/>
</dbReference>
<protein>
    <submittedName>
        <fullName evidence="5">NUDIX hydrolase</fullName>
        <ecNumber evidence="5">3.6.-.-</ecNumber>
    </submittedName>
</protein>
<organism evidence="5 6">
    <name type="scientific">Kitasatospora misakiensis</name>
    <dbReference type="NCBI Taxonomy" id="67330"/>
    <lineage>
        <taxon>Bacteria</taxon>
        <taxon>Bacillati</taxon>
        <taxon>Actinomycetota</taxon>
        <taxon>Actinomycetes</taxon>
        <taxon>Kitasatosporales</taxon>
        <taxon>Streptomycetaceae</taxon>
        <taxon>Kitasatospora</taxon>
    </lineage>
</organism>
<evidence type="ECO:0000259" key="4">
    <source>
        <dbReference type="PROSITE" id="PS51462"/>
    </source>
</evidence>
<dbReference type="CDD" id="cd03424">
    <property type="entry name" value="NUDIX_ADPRase_Nudt5_UGPPase_Nudt14"/>
    <property type="match status" value="1"/>
</dbReference>
<dbReference type="Gene3D" id="3.90.79.10">
    <property type="entry name" value="Nucleoside Triphosphate Pyrophosphohydrolase"/>
    <property type="match status" value="1"/>
</dbReference>
<dbReference type="Proteomes" id="UP001595975">
    <property type="component" value="Unassembled WGS sequence"/>
</dbReference>
<gene>
    <name evidence="5" type="ORF">ACFP3U_31625</name>
</gene>
<dbReference type="PROSITE" id="PS51462">
    <property type="entry name" value="NUDIX"/>
    <property type="match status" value="1"/>
</dbReference>
<dbReference type="RefSeq" id="WP_380229174.1">
    <property type="nucleotide sequence ID" value="NZ_JBHSOF010000059.1"/>
</dbReference>
<keyword evidence="6" id="KW-1185">Reference proteome</keyword>
<comment type="caution">
    <text evidence="5">The sequence shown here is derived from an EMBL/GenBank/DDBJ whole genome shotgun (WGS) entry which is preliminary data.</text>
</comment>
<evidence type="ECO:0000313" key="6">
    <source>
        <dbReference type="Proteomes" id="UP001595975"/>
    </source>
</evidence>
<dbReference type="SUPFAM" id="SSF55811">
    <property type="entry name" value="Nudix"/>
    <property type="match status" value="1"/>
</dbReference>
<dbReference type="InterPro" id="IPR020476">
    <property type="entry name" value="Nudix_hydrolase"/>
</dbReference>
<reference evidence="6" key="1">
    <citation type="journal article" date="2019" name="Int. J. Syst. Evol. Microbiol.">
        <title>The Global Catalogue of Microorganisms (GCM) 10K type strain sequencing project: providing services to taxonomists for standard genome sequencing and annotation.</title>
        <authorList>
            <consortium name="The Broad Institute Genomics Platform"/>
            <consortium name="The Broad Institute Genome Sequencing Center for Infectious Disease"/>
            <person name="Wu L."/>
            <person name="Ma J."/>
        </authorList>
    </citation>
    <scope>NUCLEOTIDE SEQUENCE [LARGE SCALE GENOMIC DNA]</scope>
    <source>
        <strain evidence="6">CGMCC 4.1437</strain>
    </source>
</reference>
<dbReference type="Pfam" id="PF00293">
    <property type="entry name" value="NUDIX"/>
    <property type="match status" value="1"/>
</dbReference>
<dbReference type="EC" id="3.6.-.-" evidence="5"/>
<dbReference type="PANTHER" id="PTHR43736:SF2">
    <property type="entry name" value="MUTT_NUDIX FAMILY PROTEIN"/>
    <property type="match status" value="1"/>
</dbReference>
<keyword evidence="2 3" id="KW-0378">Hydrolase</keyword>
<name>A0ABW0XAD4_9ACTN</name>
<proteinExistence type="inferred from homology"/>
<dbReference type="PRINTS" id="PR00502">
    <property type="entry name" value="NUDIXFAMILY"/>
</dbReference>
<dbReference type="GO" id="GO:0016787">
    <property type="term" value="F:hydrolase activity"/>
    <property type="evidence" value="ECO:0007669"/>
    <property type="project" value="UniProtKB-KW"/>
</dbReference>
<sequence length="191" mass="21318">MAAAEWQVYGRRQVYGSPWVEVWLDDVEIPGVGRVDHHVLRMPRASTTAVVTDGESRILLIYRHRFITGRWGWEVPAGWAEPGEEPAAAIAREVEEETGWRPGRVELMTEYDAMAGISDAHFRSYHVTGCIHVGEPQDISEAARVEWLPESEVIKLLVGGEVSDGPSHAALSYYLGPRRLAAADRSRTREG</sequence>
<dbReference type="InterPro" id="IPR020084">
    <property type="entry name" value="NUDIX_hydrolase_CS"/>
</dbReference>
<feature type="domain" description="Nudix hydrolase" evidence="4">
    <location>
        <begin position="42"/>
        <end position="175"/>
    </location>
</feature>
<evidence type="ECO:0000256" key="1">
    <source>
        <dbReference type="ARBA" id="ARBA00005582"/>
    </source>
</evidence>
<evidence type="ECO:0000256" key="3">
    <source>
        <dbReference type="RuleBase" id="RU003476"/>
    </source>
</evidence>
<evidence type="ECO:0000256" key="2">
    <source>
        <dbReference type="ARBA" id="ARBA00022801"/>
    </source>
</evidence>
<accession>A0ABW0XAD4</accession>
<dbReference type="InterPro" id="IPR000086">
    <property type="entry name" value="NUDIX_hydrolase_dom"/>
</dbReference>
<evidence type="ECO:0000313" key="5">
    <source>
        <dbReference type="EMBL" id="MFC5667507.1"/>
    </source>
</evidence>